<protein>
    <submittedName>
        <fullName evidence="1">Uncharacterized protein</fullName>
    </submittedName>
</protein>
<proteinExistence type="predicted"/>
<sequence>MWDSSNGVLRVEDLFLPCSKNSQCSR</sequence>
<dbReference type="AlphaFoldDB" id="A0A7J9MG00"/>
<name>A0A7J9MG00_GOSSC</name>
<comment type="caution">
    <text evidence="1">The sequence shown here is derived from an EMBL/GenBank/DDBJ whole genome shotgun (WGS) entry which is preliminary data.</text>
</comment>
<accession>A0A7J9MG00</accession>
<reference evidence="1 2" key="1">
    <citation type="journal article" date="2019" name="Genome Biol. Evol.">
        <title>Insights into the evolution of the New World diploid cottons (Gossypium, subgenus Houzingenia) based on genome sequencing.</title>
        <authorList>
            <person name="Grover C.E."/>
            <person name="Arick M.A. 2nd"/>
            <person name="Thrash A."/>
            <person name="Conover J.L."/>
            <person name="Sanders W.S."/>
            <person name="Peterson D.G."/>
            <person name="Frelichowski J.E."/>
            <person name="Scheffler J.A."/>
            <person name="Scheffler B.E."/>
            <person name="Wendel J.F."/>
        </authorList>
    </citation>
    <scope>NUCLEOTIDE SEQUENCE [LARGE SCALE GENOMIC DNA]</scope>
    <source>
        <strain evidence="1">1</strain>
        <tissue evidence="1">Leaf</tissue>
    </source>
</reference>
<dbReference type="EMBL" id="JABFAF010000011">
    <property type="protein sequence ID" value="MBA0869891.1"/>
    <property type="molecule type" value="Genomic_DNA"/>
</dbReference>
<keyword evidence="2" id="KW-1185">Reference proteome</keyword>
<dbReference type="Proteomes" id="UP000593576">
    <property type="component" value="Unassembled WGS sequence"/>
</dbReference>
<evidence type="ECO:0000313" key="1">
    <source>
        <dbReference type="EMBL" id="MBA0869891.1"/>
    </source>
</evidence>
<organism evidence="1 2">
    <name type="scientific">Gossypium schwendimanii</name>
    <name type="common">Cotton</name>
    <dbReference type="NCBI Taxonomy" id="34291"/>
    <lineage>
        <taxon>Eukaryota</taxon>
        <taxon>Viridiplantae</taxon>
        <taxon>Streptophyta</taxon>
        <taxon>Embryophyta</taxon>
        <taxon>Tracheophyta</taxon>
        <taxon>Spermatophyta</taxon>
        <taxon>Magnoliopsida</taxon>
        <taxon>eudicotyledons</taxon>
        <taxon>Gunneridae</taxon>
        <taxon>Pentapetalae</taxon>
        <taxon>rosids</taxon>
        <taxon>malvids</taxon>
        <taxon>Malvales</taxon>
        <taxon>Malvaceae</taxon>
        <taxon>Malvoideae</taxon>
        <taxon>Gossypium</taxon>
    </lineage>
</organism>
<gene>
    <name evidence="1" type="ORF">Goshw_004844</name>
</gene>
<evidence type="ECO:0000313" key="2">
    <source>
        <dbReference type="Proteomes" id="UP000593576"/>
    </source>
</evidence>